<dbReference type="InterPro" id="IPR011006">
    <property type="entry name" value="CheY-like_superfamily"/>
</dbReference>
<dbReference type="SMART" id="SM00448">
    <property type="entry name" value="REC"/>
    <property type="match status" value="1"/>
</dbReference>
<keyword evidence="5" id="KW-1185">Reference proteome</keyword>
<gene>
    <name evidence="4" type="ORF">BZM27_43970</name>
</gene>
<evidence type="ECO:0000256" key="2">
    <source>
        <dbReference type="PROSITE-ProRule" id="PRU00169"/>
    </source>
</evidence>
<evidence type="ECO:0000256" key="1">
    <source>
        <dbReference type="ARBA" id="ARBA00022553"/>
    </source>
</evidence>
<dbReference type="Gene3D" id="3.40.50.2300">
    <property type="match status" value="1"/>
</dbReference>
<dbReference type="GO" id="GO:0000160">
    <property type="term" value="P:phosphorelay signal transduction system"/>
    <property type="evidence" value="ECO:0007669"/>
    <property type="project" value="InterPro"/>
</dbReference>
<dbReference type="CDD" id="cd00156">
    <property type="entry name" value="REC"/>
    <property type="match status" value="1"/>
</dbReference>
<dbReference type="PANTHER" id="PTHR44591">
    <property type="entry name" value="STRESS RESPONSE REGULATOR PROTEIN 1"/>
    <property type="match status" value="1"/>
</dbReference>
<dbReference type="AlphaFoldDB" id="A0A4V2NG92"/>
<dbReference type="PROSITE" id="PS50110">
    <property type="entry name" value="RESPONSE_REGULATORY"/>
    <property type="match status" value="1"/>
</dbReference>
<comment type="caution">
    <text evidence="4">The sequence shown here is derived from an EMBL/GenBank/DDBJ whole genome shotgun (WGS) entry which is preliminary data.</text>
</comment>
<protein>
    <recommendedName>
        <fullName evidence="3">Response regulatory domain-containing protein</fullName>
    </recommendedName>
</protein>
<evidence type="ECO:0000313" key="5">
    <source>
        <dbReference type="Proteomes" id="UP000294200"/>
    </source>
</evidence>
<evidence type="ECO:0000313" key="4">
    <source>
        <dbReference type="EMBL" id="TCG04018.1"/>
    </source>
</evidence>
<reference evidence="4 5" key="1">
    <citation type="submission" date="2017-02" db="EMBL/GenBank/DDBJ databases">
        <title>Paraburkholderia sophoroidis sp. nov. and Paraburkholderia steynii sp. nov. rhizobial symbionts of the fynbos legume Hypocalyptus sophoroides.</title>
        <authorList>
            <person name="Steenkamp E.T."/>
            <person name="Beukes C.W."/>
            <person name="Van Zyl E."/>
            <person name="Avontuur J."/>
            <person name="Chan W.Y."/>
            <person name="Hassen A."/>
            <person name="Palmer M."/>
            <person name="Mthombeni L."/>
            <person name="Phalane F."/>
            <person name="Sereme K."/>
            <person name="Venter S.N."/>
        </authorList>
    </citation>
    <scope>NUCLEOTIDE SEQUENCE [LARGE SCALE GENOMIC DNA]</scope>
    <source>
        <strain evidence="4 5">HC1.1ba</strain>
    </source>
</reference>
<name>A0A4V2NG92_9BURK</name>
<dbReference type="InterPro" id="IPR050595">
    <property type="entry name" value="Bact_response_regulator"/>
</dbReference>
<evidence type="ECO:0000259" key="3">
    <source>
        <dbReference type="PROSITE" id="PS50110"/>
    </source>
</evidence>
<feature type="domain" description="Response regulatory" evidence="3">
    <location>
        <begin position="5"/>
        <end position="120"/>
    </location>
</feature>
<sequence length="128" mass="13900">MNTPHILIVDADILVRTPLAEYLRECGYLVIEAAGSVEAQALLTDKPSVVDIVLADVGGEDRSGFALAKWIRERLPDIRIVLTGSIVGSVEKAAELCEDSPALSKPYDHRVVLDQIQRLRAARKVGPA</sequence>
<dbReference type="EMBL" id="MWML01000301">
    <property type="protein sequence ID" value="TCG04018.1"/>
    <property type="molecule type" value="Genomic_DNA"/>
</dbReference>
<proteinExistence type="predicted"/>
<dbReference type="InterPro" id="IPR001789">
    <property type="entry name" value="Sig_transdc_resp-reg_receiver"/>
</dbReference>
<dbReference type="Pfam" id="PF00072">
    <property type="entry name" value="Response_reg"/>
    <property type="match status" value="1"/>
</dbReference>
<feature type="modified residue" description="4-aspartylphosphate" evidence="2">
    <location>
        <position position="56"/>
    </location>
</feature>
<keyword evidence="1 2" id="KW-0597">Phosphoprotein</keyword>
<dbReference type="PANTHER" id="PTHR44591:SF23">
    <property type="entry name" value="CHEY SUBFAMILY"/>
    <property type="match status" value="1"/>
</dbReference>
<dbReference type="Proteomes" id="UP000294200">
    <property type="component" value="Unassembled WGS sequence"/>
</dbReference>
<organism evidence="4 5">
    <name type="scientific">Paraburkholderia steynii</name>
    <dbReference type="NCBI Taxonomy" id="1245441"/>
    <lineage>
        <taxon>Bacteria</taxon>
        <taxon>Pseudomonadati</taxon>
        <taxon>Pseudomonadota</taxon>
        <taxon>Betaproteobacteria</taxon>
        <taxon>Burkholderiales</taxon>
        <taxon>Burkholderiaceae</taxon>
        <taxon>Paraburkholderia</taxon>
    </lineage>
</organism>
<dbReference type="SUPFAM" id="SSF52172">
    <property type="entry name" value="CheY-like"/>
    <property type="match status" value="1"/>
</dbReference>
<accession>A0A4V2NG92</accession>